<dbReference type="Proteomes" id="UP000217944">
    <property type="component" value="Unassembled WGS sequence"/>
</dbReference>
<sequence length="58" mass="7031">MKETKAQIRPLLRLSIISTLEFIKAEKNKSLGAIIEELLLENPNFRKYFEKWKNRYNY</sequence>
<keyword evidence="2" id="KW-1185">Reference proteome</keyword>
<comment type="caution">
    <text evidence="1">The sequence shown here is derived from an EMBL/GenBank/DDBJ whole genome shotgun (WGS) entry which is preliminary data.</text>
</comment>
<gene>
    <name evidence="1" type="ORF">LNAT_P0294</name>
</gene>
<dbReference type="RefSeq" id="WP_172413478.1">
    <property type="nucleotide sequence ID" value="NZ_BDME01000001.1"/>
</dbReference>
<accession>A0A292YBU1</accession>
<dbReference type="EMBL" id="BDME01000001">
    <property type="protein sequence ID" value="GAX86999.1"/>
    <property type="molecule type" value="Genomic_DNA"/>
</dbReference>
<reference evidence="1 2" key="1">
    <citation type="journal article" date="2017" name="Syst. Appl. Microbiol.">
        <title>Lebetimonas natsushimae sp. nov., a novel strictly anaerobic, moderately thermophilic chemoautotroph isolated from a deep-sea hydrothermal vent polychaete nest in the Mid-Okinawa Trough.</title>
        <authorList>
            <person name="Nagata R."/>
            <person name="Takaki Y."/>
            <person name="Tame A."/>
            <person name="Nunoura T."/>
            <person name="Muto H."/>
            <person name="Mino S."/>
            <person name="Sawayama S."/>
            <person name="Takai K."/>
            <person name="Nakagawa S."/>
        </authorList>
    </citation>
    <scope>NUCLEOTIDE SEQUENCE [LARGE SCALE GENOMIC DNA]</scope>
    <source>
        <strain evidence="1 2">HS1857</strain>
    </source>
</reference>
<protein>
    <submittedName>
        <fullName evidence="1">Uncharacterized protein</fullName>
    </submittedName>
</protein>
<name>A0A292YBU1_9BACT</name>
<dbReference type="AlphaFoldDB" id="A0A292YBU1"/>
<proteinExistence type="predicted"/>
<evidence type="ECO:0000313" key="2">
    <source>
        <dbReference type="Proteomes" id="UP000217944"/>
    </source>
</evidence>
<evidence type="ECO:0000313" key="1">
    <source>
        <dbReference type="EMBL" id="GAX86999.1"/>
    </source>
</evidence>
<organism evidence="1 2">
    <name type="scientific">Lebetimonas natsushimae</name>
    <dbReference type="NCBI Taxonomy" id="1936991"/>
    <lineage>
        <taxon>Bacteria</taxon>
        <taxon>Pseudomonadati</taxon>
        <taxon>Campylobacterota</taxon>
        <taxon>Epsilonproteobacteria</taxon>
        <taxon>Nautiliales</taxon>
        <taxon>Nautiliaceae</taxon>
        <taxon>Lebetimonas</taxon>
    </lineage>
</organism>